<dbReference type="AlphaFoldDB" id="A0A927F7A8"/>
<name>A0A927F7A8_9BACT</name>
<sequence>MSDSIEIPSQRPLKRPYFLLRTSDGRNHYFRYEIVRAVFHSTDPISRFLPRAEVVGKPDARAPSDQQEPALVYDFSELDLEDPAPLKYISDAEIEAFTAAVDAFLLRDANAATVSSYERELREHFRLPDPVKEKDAYWTYGPKKDRKLLILHGVEYEPETSVTLDTVISHLERNCRLPWGLAQDRVIERIQETGEPLSKFVARPTSNGFLVAGKRIPIEDTKPAKRFPPKLASAFRAAAEDFYRRAHDGNCSSNSEREWRSQFKLPDPKYSQNAYFLCKQDGQTSLLVSLSEKEKEENCIHLCEDPKIPATLNDQPTVASRLASLKPSIWIPVGIAAAGVALIGALATFIANRDTVGPTLDTSIGDNGIVALDDDTPSGPYTITLNFTETIDPGSLLNEAGESNLEVREDRSNVQWALAEVPELVGENQNQIRLTLARSMQEGTDYLVIAKNLSDLKGNITQEIETEFEFDDKLPPAINPERKPTAEGASARMVRIFFTDSLDERSVNDTRNYHIEPIVLAGSADGETKPLTIRDASYNKEDNSITLSVEADQNPFKESREYRATISGIEDTAGNEVDDDAPLIVRFSYVDTLAPKVEDVVANSSQYEIKIRFNESVQPDLSRIDDYLRFEDRNGNRIAIRRANLESANEVIAVETDAALRNGITYTAYVKDVPDRAINPNLLESETRLDFDFVGQSDLEGPSLVEASALSTRLLLTYSEAIDRRITNSDQFGRFVLEDEHQKRYEIAQAEIRDDKPNVLRLQTVELMPDDTQFTITTPGVTDNTRNKGNDKDLSLSFASRTMAGPIELQQAVYDPTTSNVLVKFNRRPTAAVLDSPHWFEFQPELEVKSISVSPDNPRELMVEVGELSPDAPYYQLNVSAELTALDESKPIKTLSTRFNERSGY</sequence>
<proteinExistence type="predicted"/>
<dbReference type="EMBL" id="JACYFG010000013">
    <property type="protein sequence ID" value="MBD5779792.1"/>
    <property type="molecule type" value="Genomic_DNA"/>
</dbReference>
<evidence type="ECO:0000313" key="3">
    <source>
        <dbReference type="Proteomes" id="UP000622317"/>
    </source>
</evidence>
<keyword evidence="1" id="KW-0732">Signal</keyword>
<reference evidence="2" key="1">
    <citation type="submission" date="2020-09" db="EMBL/GenBank/DDBJ databases">
        <title>Pelagicoccus enzymogenes sp. nov. with an EPS production, isolated from marine sediment.</title>
        <authorList>
            <person name="Feng X."/>
        </authorList>
    </citation>
    <scope>NUCLEOTIDE SEQUENCE</scope>
    <source>
        <strain evidence="2">NFK12</strain>
    </source>
</reference>
<accession>A0A927F7A8</accession>
<keyword evidence="3" id="KW-1185">Reference proteome</keyword>
<protein>
    <recommendedName>
        <fullName evidence="4">Ig-like domain-containing protein</fullName>
    </recommendedName>
</protein>
<dbReference type="RefSeq" id="WP_191616917.1">
    <property type="nucleotide sequence ID" value="NZ_JACYFG010000013.1"/>
</dbReference>
<dbReference type="Proteomes" id="UP000622317">
    <property type="component" value="Unassembled WGS sequence"/>
</dbReference>
<dbReference type="Gene3D" id="2.60.40.1220">
    <property type="match status" value="3"/>
</dbReference>
<evidence type="ECO:0008006" key="4">
    <source>
        <dbReference type="Google" id="ProtNLM"/>
    </source>
</evidence>
<evidence type="ECO:0000313" key="2">
    <source>
        <dbReference type="EMBL" id="MBD5779792.1"/>
    </source>
</evidence>
<organism evidence="2 3">
    <name type="scientific">Pelagicoccus enzymogenes</name>
    <dbReference type="NCBI Taxonomy" id="2773457"/>
    <lineage>
        <taxon>Bacteria</taxon>
        <taxon>Pseudomonadati</taxon>
        <taxon>Verrucomicrobiota</taxon>
        <taxon>Opitutia</taxon>
        <taxon>Puniceicoccales</taxon>
        <taxon>Pelagicoccaceae</taxon>
        <taxon>Pelagicoccus</taxon>
    </lineage>
</organism>
<dbReference type="InterPro" id="IPR014755">
    <property type="entry name" value="Cu-Rt/internalin_Ig-like"/>
</dbReference>
<comment type="caution">
    <text evidence="2">The sequence shown here is derived from an EMBL/GenBank/DDBJ whole genome shotgun (WGS) entry which is preliminary data.</text>
</comment>
<gene>
    <name evidence="2" type="ORF">IEN85_09835</name>
</gene>
<evidence type="ECO:0000256" key="1">
    <source>
        <dbReference type="ARBA" id="ARBA00022729"/>
    </source>
</evidence>